<gene>
    <name evidence="1" type="ORF">BIN_B_02793</name>
</gene>
<evidence type="ECO:0000313" key="1">
    <source>
        <dbReference type="EMBL" id="VTO99004.1"/>
    </source>
</evidence>
<name>A0A653ENA0_9MYCO</name>
<proteinExistence type="predicted"/>
<dbReference type="AlphaFoldDB" id="A0A653ENA0"/>
<dbReference type="RefSeq" id="WP_204801735.1">
    <property type="nucleotide sequence ID" value="NZ_CAJMWM010000001.1"/>
</dbReference>
<evidence type="ECO:0008006" key="2">
    <source>
        <dbReference type="Google" id="ProtNLM"/>
    </source>
</evidence>
<organism evidence="1">
    <name type="scientific">Mycobacterium riyadhense</name>
    <dbReference type="NCBI Taxonomy" id="486698"/>
    <lineage>
        <taxon>Bacteria</taxon>
        <taxon>Bacillati</taxon>
        <taxon>Actinomycetota</taxon>
        <taxon>Actinomycetes</taxon>
        <taxon>Mycobacteriales</taxon>
        <taxon>Mycobacteriaceae</taxon>
        <taxon>Mycobacterium</taxon>
    </lineage>
</organism>
<reference evidence="1" key="1">
    <citation type="submission" date="2019-05" db="EMBL/GenBank/DDBJ databases">
        <authorList>
            <person name="Naeem R."/>
            <person name="Antony C."/>
            <person name="Guan Q."/>
        </authorList>
    </citation>
    <scope>NUCLEOTIDE SEQUENCE</scope>
    <source>
        <strain evidence="1">2</strain>
    </source>
</reference>
<accession>A0A653ENA0</accession>
<dbReference type="EMBL" id="LR589089">
    <property type="protein sequence ID" value="VTO99004.1"/>
    <property type="molecule type" value="Genomic_DNA"/>
</dbReference>
<protein>
    <recommendedName>
        <fullName evidence="2">Nucleotidyl transferase AbiEii toxin, Type IV TA system</fullName>
    </recommendedName>
</protein>
<sequence length="276" mass="30163">MSDEEPPRSAAARRAAELALVRVVHHYGGRPEFVLIGGLVPALLCSASEWRHAGTTDVDVQVDLEIARGSVHAARLEQALRNAEFVPDGERVWRWQLTDSPRAIVKFELLADLDDQPNNSTVQFAGCNQLGAANLRGTGYAARDSVVHQLRAYDHGTWRHAEINVTGLAGFLLAKVAAAHGRRKRKDWYDIAFVLLNNDHGDAIAAAARVKEVFGPELVGARTQLVDLRANFEDSEAQGTRAYVDQFTLDHPTADKTVAGADAQLAIRAFTEELLA</sequence>